<feature type="compositionally biased region" description="Basic and acidic residues" evidence="1">
    <location>
        <begin position="15"/>
        <end position="27"/>
    </location>
</feature>
<feature type="compositionally biased region" description="Low complexity" evidence="1">
    <location>
        <begin position="29"/>
        <end position="41"/>
    </location>
</feature>
<reference evidence="2 3" key="1">
    <citation type="submission" date="2018-06" db="EMBL/GenBank/DDBJ databases">
        <title>Complete Genomes of Monosporascus.</title>
        <authorList>
            <person name="Robinson A.J."/>
            <person name="Natvig D.O."/>
        </authorList>
    </citation>
    <scope>NUCLEOTIDE SEQUENCE [LARGE SCALE GENOMIC DNA]</scope>
    <source>
        <strain evidence="2 3">CBS 609.92</strain>
    </source>
</reference>
<feature type="compositionally biased region" description="Polar residues" evidence="1">
    <location>
        <begin position="158"/>
        <end position="185"/>
    </location>
</feature>
<name>A0ABY0HG27_9PEZI</name>
<accession>A0ABY0HG27</accession>
<feature type="compositionally biased region" description="Basic and acidic residues" evidence="1">
    <location>
        <begin position="118"/>
        <end position="139"/>
    </location>
</feature>
<comment type="caution">
    <text evidence="2">The sequence shown here is derived from an EMBL/GenBank/DDBJ whole genome shotgun (WGS) entry which is preliminary data.</text>
</comment>
<evidence type="ECO:0000313" key="2">
    <source>
        <dbReference type="EMBL" id="RYO92643.1"/>
    </source>
</evidence>
<evidence type="ECO:0000313" key="3">
    <source>
        <dbReference type="Proteomes" id="UP000294003"/>
    </source>
</evidence>
<proteinExistence type="predicted"/>
<feature type="region of interest" description="Disordered" evidence="1">
    <location>
        <begin position="111"/>
        <end position="206"/>
    </location>
</feature>
<feature type="compositionally biased region" description="Basic and acidic residues" evidence="1">
    <location>
        <begin position="70"/>
        <end position="80"/>
    </location>
</feature>
<evidence type="ECO:0000256" key="1">
    <source>
        <dbReference type="SAM" id="MobiDB-lite"/>
    </source>
</evidence>
<keyword evidence="3" id="KW-1185">Reference proteome</keyword>
<dbReference type="Proteomes" id="UP000294003">
    <property type="component" value="Unassembled WGS sequence"/>
</dbReference>
<feature type="compositionally biased region" description="Basic and acidic residues" evidence="1">
    <location>
        <begin position="42"/>
        <end position="59"/>
    </location>
</feature>
<gene>
    <name evidence="2" type="ORF">DL762_001546</name>
</gene>
<dbReference type="EMBL" id="QJNS01000025">
    <property type="protein sequence ID" value="RYO92643.1"/>
    <property type="molecule type" value="Genomic_DNA"/>
</dbReference>
<organism evidence="2 3">
    <name type="scientific">Monosporascus cannonballus</name>
    <dbReference type="NCBI Taxonomy" id="155416"/>
    <lineage>
        <taxon>Eukaryota</taxon>
        <taxon>Fungi</taxon>
        <taxon>Dikarya</taxon>
        <taxon>Ascomycota</taxon>
        <taxon>Pezizomycotina</taxon>
        <taxon>Sordariomycetes</taxon>
        <taxon>Xylariomycetidae</taxon>
        <taxon>Xylariales</taxon>
        <taxon>Xylariales incertae sedis</taxon>
        <taxon>Monosporascus</taxon>
    </lineage>
</organism>
<protein>
    <submittedName>
        <fullName evidence="2">Uncharacterized protein</fullName>
    </submittedName>
</protein>
<feature type="region of interest" description="Disordered" evidence="1">
    <location>
        <begin position="1"/>
        <end position="98"/>
    </location>
</feature>
<sequence>MQHMAQAREEEEATQENHHSQSDEEGRWSTQSTRGSSSSRSETARSHSHDSSDIREPATRHVARRLSRMRINDEVSTRYDGDDEGAGAEQSSSLRDLKLYPLPLGMVPTRKRSFGTMLKDDSDSPQEPDKLSRELDAMMRHPYVPQHDDEIPMFTPRSVPSGSRSLVTRSSTTQEQGDTQAGSPSSRKRQESGTVYAAPSAPARAP</sequence>